<feature type="transmembrane region" description="Helical" evidence="1">
    <location>
        <begin position="27"/>
        <end position="47"/>
    </location>
</feature>
<keyword evidence="1" id="KW-1133">Transmembrane helix</keyword>
<sequence>MSYFSRLVWSIVSSFSTLKPTQVEDGVIFSLFFVGYVVVQIPSGIIVDSVGPRKVMVGSLLGLSIASLGSAISPSIFWEYVSSLVMGLSAGWIYPTTIKVISGNYKGRDLHNAIGLYSLAWPLSIVTSGFLIPPLATINWELPYIVLFFMTLALSIVSWKVIREERKPISRRSISFAKDIRVIAISAGGFMFFFSYWSLTLFLYKFLLIVHYNPIIAGVIYSFTAIAGIPSTIISGRILDIIGTRRSLLTFVGMYGIFILLIDFTYKFLIPLSLLFLAMGFVRFIITPSHSSALAFIGGKNSGGVSGFANFFWQFSGIVSSIVSPLIVENLSYQLLWAFMGTITLLSLFFYYMVRVNDFNVS</sequence>
<dbReference type="InterPro" id="IPR020846">
    <property type="entry name" value="MFS_dom"/>
</dbReference>
<feature type="transmembrane region" description="Helical" evidence="1">
    <location>
        <begin position="246"/>
        <end position="262"/>
    </location>
</feature>
<feature type="transmembrane region" description="Helical" evidence="1">
    <location>
        <begin position="182"/>
        <end position="203"/>
    </location>
</feature>
<comment type="caution">
    <text evidence="3">The sequence shown here is derived from an EMBL/GenBank/DDBJ whole genome shotgun (WGS) entry which is preliminary data.</text>
</comment>
<feature type="transmembrane region" description="Helical" evidence="1">
    <location>
        <begin position="307"/>
        <end position="328"/>
    </location>
</feature>
<feature type="transmembrane region" description="Helical" evidence="1">
    <location>
        <begin position="59"/>
        <end position="78"/>
    </location>
</feature>
<keyword evidence="4" id="KW-1185">Reference proteome</keyword>
<dbReference type="AlphaFoldDB" id="A0A6A9QP33"/>
<dbReference type="PANTHER" id="PTHR23527:SF1">
    <property type="entry name" value="BLL3282 PROTEIN"/>
    <property type="match status" value="1"/>
</dbReference>
<feature type="domain" description="Major facilitator superfamily (MFS) profile" evidence="2">
    <location>
        <begin position="1"/>
        <end position="359"/>
    </location>
</feature>
<keyword evidence="1" id="KW-0812">Transmembrane</keyword>
<gene>
    <name evidence="3" type="ORF">GC250_10855</name>
</gene>
<reference evidence="3 4" key="1">
    <citation type="submission" date="2019-10" db="EMBL/GenBank/DDBJ databases">
        <title>Sequencing and Assembly of Multiple Reported Metal-Biooxidizing Members of the Extremely Thermoacidophilic Archaeal Family Sulfolobaceae.</title>
        <authorList>
            <person name="Counts J.A."/>
            <person name="Kelly R.M."/>
        </authorList>
    </citation>
    <scope>NUCLEOTIDE SEQUENCE [LARGE SCALE GENOMIC DNA]</scope>
    <source>
        <strain evidence="3 4">DSM 6482</strain>
    </source>
</reference>
<evidence type="ECO:0000313" key="4">
    <source>
        <dbReference type="Proteomes" id="UP000470772"/>
    </source>
</evidence>
<feature type="transmembrane region" description="Helical" evidence="1">
    <location>
        <begin position="215"/>
        <end position="234"/>
    </location>
</feature>
<dbReference type="PANTHER" id="PTHR23527">
    <property type="entry name" value="BLL3282 PROTEIN"/>
    <property type="match status" value="1"/>
</dbReference>
<name>A0A6A9QP33_SULME</name>
<dbReference type="Gene3D" id="1.20.1250.20">
    <property type="entry name" value="MFS general substrate transporter like domains"/>
    <property type="match status" value="2"/>
</dbReference>
<keyword evidence="1" id="KW-0472">Membrane</keyword>
<dbReference type="Proteomes" id="UP000470772">
    <property type="component" value="Unassembled WGS sequence"/>
</dbReference>
<evidence type="ECO:0000313" key="3">
    <source>
        <dbReference type="EMBL" id="MUN29919.1"/>
    </source>
</evidence>
<dbReference type="InterPro" id="IPR011701">
    <property type="entry name" value="MFS"/>
</dbReference>
<protein>
    <submittedName>
        <fullName evidence="3">MFS transporter</fullName>
    </submittedName>
</protein>
<evidence type="ECO:0000259" key="2">
    <source>
        <dbReference type="PROSITE" id="PS50850"/>
    </source>
</evidence>
<feature type="transmembrane region" description="Helical" evidence="1">
    <location>
        <begin position="84"/>
        <end position="102"/>
    </location>
</feature>
<organism evidence="3 4">
    <name type="scientific">Sulfuracidifex metallicus DSM 6482 = JCM 9184</name>
    <dbReference type="NCBI Taxonomy" id="523847"/>
    <lineage>
        <taxon>Archaea</taxon>
        <taxon>Thermoproteota</taxon>
        <taxon>Thermoprotei</taxon>
        <taxon>Sulfolobales</taxon>
        <taxon>Sulfolobaceae</taxon>
        <taxon>Sulfuracidifex</taxon>
    </lineage>
</organism>
<dbReference type="Pfam" id="PF07690">
    <property type="entry name" value="MFS_1"/>
    <property type="match status" value="1"/>
</dbReference>
<accession>A0A6A9QP33</accession>
<feature type="transmembrane region" description="Helical" evidence="1">
    <location>
        <begin position="334"/>
        <end position="354"/>
    </location>
</feature>
<proteinExistence type="predicted"/>
<feature type="transmembrane region" description="Helical" evidence="1">
    <location>
        <begin position="142"/>
        <end position="162"/>
    </location>
</feature>
<dbReference type="InterPro" id="IPR052952">
    <property type="entry name" value="MFS-Transporter"/>
</dbReference>
<dbReference type="InterPro" id="IPR036259">
    <property type="entry name" value="MFS_trans_sf"/>
</dbReference>
<dbReference type="EMBL" id="WGGD01000005">
    <property type="protein sequence ID" value="MUN29919.1"/>
    <property type="molecule type" value="Genomic_DNA"/>
</dbReference>
<evidence type="ECO:0000256" key="1">
    <source>
        <dbReference type="SAM" id="Phobius"/>
    </source>
</evidence>
<dbReference type="SUPFAM" id="SSF103473">
    <property type="entry name" value="MFS general substrate transporter"/>
    <property type="match status" value="1"/>
</dbReference>
<dbReference type="GO" id="GO:0022857">
    <property type="term" value="F:transmembrane transporter activity"/>
    <property type="evidence" value="ECO:0007669"/>
    <property type="project" value="InterPro"/>
</dbReference>
<dbReference type="PROSITE" id="PS50850">
    <property type="entry name" value="MFS"/>
    <property type="match status" value="1"/>
</dbReference>
<feature type="transmembrane region" description="Helical" evidence="1">
    <location>
        <begin position="114"/>
        <end position="136"/>
    </location>
</feature>